<gene>
    <name evidence="17" type="ORF">AWH51_01125</name>
</gene>
<dbReference type="PANTHER" id="PTHR43373">
    <property type="entry name" value="NA(+)/H(+) ANTIPORTER SUBUNIT"/>
    <property type="match status" value="1"/>
</dbReference>
<evidence type="ECO:0000256" key="8">
    <source>
        <dbReference type="ARBA" id="ARBA00023136"/>
    </source>
</evidence>
<feature type="transmembrane region" description="Helical" evidence="11">
    <location>
        <begin position="872"/>
        <end position="892"/>
    </location>
</feature>
<dbReference type="InterPro" id="IPR046806">
    <property type="entry name" value="MrpA_C/MbhE"/>
</dbReference>
<feature type="transmembrane region" description="Helical" evidence="11">
    <location>
        <begin position="105"/>
        <end position="123"/>
    </location>
</feature>
<dbReference type="GO" id="GO:0006811">
    <property type="term" value="P:monoatomic ion transport"/>
    <property type="evidence" value="ECO:0007669"/>
    <property type="project" value="UniProtKB-KW"/>
</dbReference>
<dbReference type="AlphaFoldDB" id="A0A154UWZ7"/>
<comment type="caution">
    <text evidence="17">The sequence shown here is derived from an EMBL/GenBank/DDBJ whole genome shotgun (WGS) entry which is preliminary data.</text>
</comment>
<dbReference type="OrthoDB" id="9811798at2"/>
<feature type="transmembrane region" description="Helical" evidence="11">
    <location>
        <begin position="568"/>
        <end position="590"/>
    </location>
</feature>
<feature type="transmembrane region" description="Helical" evidence="11">
    <location>
        <begin position="202"/>
        <end position="226"/>
    </location>
</feature>
<dbReference type="InterPro" id="IPR025383">
    <property type="entry name" value="MrpA_C/MbhD"/>
</dbReference>
<feature type="transmembrane region" description="Helical" evidence="11">
    <location>
        <begin position="626"/>
        <end position="645"/>
    </location>
</feature>
<keyword evidence="7" id="KW-0406">Ion transport</keyword>
<evidence type="ECO:0000256" key="11">
    <source>
        <dbReference type="SAM" id="Phobius"/>
    </source>
</evidence>
<evidence type="ECO:0000256" key="7">
    <source>
        <dbReference type="ARBA" id="ARBA00023065"/>
    </source>
</evidence>
<feature type="transmembrane region" description="Helical" evidence="11">
    <location>
        <begin position="74"/>
        <end position="93"/>
    </location>
</feature>
<evidence type="ECO:0000256" key="10">
    <source>
        <dbReference type="SAM" id="MobiDB-lite"/>
    </source>
</evidence>
<dbReference type="Pfam" id="PF13244">
    <property type="entry name" value="MbhD"/>
    <property type="match status" value="1"/>
</dbReference>
<evidence type="ECO:0000259" key="16">
    <source>
        <dbReference type="Pfam" id="PF20501"/>
    </source>
</evidence>
<sequence>MLVLLSAFLIASIVLPFLTRALGVRAFVVAALVPAAAFAFTALQGPAVLPDGEVVERLEWIPSLGITLDMRMDALSWLLALVVTGVGALVLLYCARYFRSSEDGLGRFAGLLLAFAGVMYGLVLADDVFVLFTFWEATSVLSYLLIGHYTGKKASRGAALQALLVTTAGGLAMLVGLVILSVAGGTTSLAALVADPPGGPLIPVAVVLILLGALSKSALVPFHFWLPAAMAAPTPVSAYLHAAAMVKAGIYLIARLAPGYADVPGWRVLLVSLGVATMLVGGWRALKQMDLKLVLAYGTVSQLGFLTVVVGYGTRDAALAGVALLLAHALFKATLFLVVGVVDHRAGTRDLRKISGLGRKAPVLAVITALALASMAGLPPFLGFVAKEAVLSALLLDAELGGGLGWVALVGVSVGSCLTVAYSARFLWGAFARKRGVDEVQPVHEHLDFLVPPAVLAATGLVLGFLASSVDGWIAGYADTLPAVSAGASGEPDHTYHLALWHGIEPALLISAGTLVVGLAMFRFRDGVFALQSRVPSWVDAARVYWASMRLIDRVAARTTATTQRGSLPFYLGVILLVLIGSVGSALALNRSWPATAVPFDHPAQPVIGVVMIVAAIAAARAGKRFQAVVLVGVTGYGMAALFALHGAPDLALTQVLIETITLVAFVLVLRRLPVRLGERNRSVHPIWRASIGIAVAALMSTVAVVALGARVATPISLEFPRLAYEQGHGSNVVNVTLVDLRGWDTMGEISVLIVAATGVASLIFLNRRTDSLPRLTAPSRRSLLARLSGRHDPATTTEAPLEVEQGAAGPRMAAREAVKDQGRTERSPWLLAGRTLAPQNRSILLEVVVRLLFHSLIVVSVYLLFSGHNLPGGGFAGGLLAGMALVARYLAGGRYELGAAAPVDAGRVLGTGLVFAVGTAIVPLVFGADALTSTWIDTEVPFVGHVEFVTSTFFDVGVYLVVVGLTLDVLRSLGAEVDRQEESDRTVEQGADGMETEQGVSV</sequence>
<comment type="subcellular location">
    <subcellularLocation>
        <location evidence="1">Cell membrane</location>
        <topology evidence="1">Multi-pass membrane protein</topology>
    </subcellularLocation>
    <subcellularLocation>
        <location evidence="9">Membrane</location>
        <topology evidence="9">Multi-pass membrane protein</topology>
    </subcellularLocation>
</comment>
<dbReference type="RefSeq" id="WP_063072827.1">
    <property type="nucleotide sequence ID" value="NZ_LQXA01000061.1"/>
</dbReference>
<feature type="transmembrane region" description="Helical" evidence="11">
    <location>
        <begin position="318"/>
        <end position="342"/>
    </location>
</feature>
<dbReference type="EMBL" id="LQXA01000061">
    <property type="protein sequence ID" value="KZC93662.1"/>
    <property type="molecule type" value="Genomic_DNA"/>
</dbReference>
<dbReference type="GO" id="GO:0015297">
    <property type="term" value="F:antiporter activity"/>
    <property type="evidence" value="ECO:0007669"/>
    <property type="project" value="UniProtKB-KW"/>
</dbReference>
<dbReference type="Pfam" id="PF00361">
    <property type="entry name" value="Proton_antipo_M"/>
    <property type="match status" value="1"/>
</dbReference>
<feature type="transmembrane region" description="Helical" evidence="11">
    <location>
        <begin position="602"/>
        <end position="619"/>
    </location>
</feature>
<keyword evidence="2" id="KW-0813">Transport</keyword>
<dbReference type="PRINTS" id="PR01434">
    <property type="entry name" value="NADHDHGNASE5"/>
</dbReference>
<keyword evidence="5 9" id="KW-0812">Transmembrane</keyword>
<keyword evidence="8 11" id="KW-0472">Membrane</keyword>
<dbReference type="InterPro" id="IPR001516">
    <property type="entry name" value="Proton_antipo_N"/>
</dbReference>
<feature type="transmembrane region" description="Helical" evidence="11">
    <location>
        <begin position="266"/>
        <end position="286"/>
    </location>
</feature>
<feature type="transmembrane region" description="Helical" evidence="11">
    <location>
        <begin position="406"/>
        <end position="428"/>
    </location>
</feature>
<dbReference type="InterPro" id="IPR050616">
    <property type="entry name" value="CPA3_Na-H_Antiporter_A"/>
</dbReference>
<evidence type="ECO:0000256" key="3">
    <source>
        <dbReference type="ARBA" id="ARBA00022449"/>
    </source>
</evidence>
<feature type="domain" description="NADH:quinone oxidoreductase/Mrp antiporter transmembrane" evidence="12">
    <location>
        <begin position="125"/>
        <end position="395"/>
    </location>
</feature>
<feature type="transmembrane region" description="Helical" evidence="11">
    <location>
        <begin position="844"/>
        <end position="866"/>
    </location>
</feature>
<feature type="transmembrane region" description="Helical" evidence="11">
    <location>
        <begin position="949"/>
        <end position="971"/>
    </location>
</feature>
<feature type="domain" description="MrpA C-terminal/MbhD" evidence="15">
    <location>
        <begin position="610"/>
        <end position="674"/>
    </location>
</feature>
<name>A0A154UWZ7_9MICO</name>
<feature type="transmembrane region" description="Helical" evidence="11">
    <location>
        <begin position="238"/>
        <end position="254"/>
    </location>
</feature>
<feature type="transmembrane region" description="Helical" evidence="11">
    <location>
        <begin position="691"/>
        <end position="713"/>
    </location>
</feature>
<feature type="domain" description="NADH-Ubiquinone oxidoreductase (complex I) chain 5 N-terminal" evidence="13">
    <location>
        <begin position="61"/>
        <end position="108"/>
    </location>
</feature>
<evidence type="ECO:0000256" key="4">
    <source>
        <dbReference type="ARBA" id="ARBA00022475"/>
    </source>
</evidence>
<feature type="transmembrane region" description="Helical" evidence="11">
    <location>
        <begin position="449"/>
        <end position="467"/>
    </location>
</feature>
<feature type="transmembrane region" description="Helical" evidence="11">
    <location>
        <begin position="129"/>
        <end position="146"/>
    </location>
</feature>
<proteinExistence type="predicted"/>
<dbReference type="InterPro" id="IPR007182">
    <property type="entry name" value="MnhB"/>
</dbReference>
<feature type="transmembrane region" description="Helical" evidence="11">
    <location>
        <begin position="158"/>
        <end position="182"/>
    </location>
</feature>
<organism evidence="17 18">
    <name type="scientific">Clavibacter tessellarius</name>
    <dbReference type="NCBI Taxonomy" id="31965"/>
    <lineage>
        <taxon>Bacteria</taxon>
        <taxon>Bacillati</taxon>
        <taxon>Actinomycetota</taxon>
        <taxon>Actinomycetes</taxon>
        <taxon>Micrococcales</taxon>
        <taxon>Microbacteriaceae</taxon>
        <taxon>Clavibacter</taxon>
    </lineage>
</organism>
<evidence type="ECO:0000256" key="5">
    <source>
        <dbReference type="ARBA" id="ARBA00022692"/>
    </source>
</evidence>
<feature type="transmembrane region" description="Helical" evidence="11">
    <location>
        <begin position="506"/>
        <end position="524"/>
    </location>
</feature>
<evidence type="ECO:0000259" key="13">
    <source>
        <dbReference type="Pfam" id="PF00662"/>
    </source>
</evidence>
<evidence type="ECO:0000256" key="6">
    <source>
        <dbReference type="ARBA" id="ARBA00022989"/>
    </source>
</evidence>
<evidence type="ECO:0000313" key="18">
    <source>
        <dbReference type="Proteomes" id="UP000076218"/>
    </source>
</evidence>
<keyword evidence="3" id="KW-0050">Antiport</keyword>
<feature type="transmembrane region" description="Helical" evidence="11">
    <location>
        <begin position="651"/>
        <end position="670"/>
    </location>
</feature>
<dbReference type="Pfam" id="PF20501">
    <property type="entry name" value="MbhE"/>
    <property type="match status" value="1"/>
</dbReference>
<reference evidence="17 18" key="1">
    <citation type="submission" date="2016-01" db="EMBL/GenBank/DDBJ databases">
        <title>Draft genome sequence of Clavibacter michiganensis subsp. tessellarius DOAB 609.</title>
        <authorList>
            <person name="Tambong J.T."/>
        </authorList>
    </citation>
    <scope>NUCLEOTIDE SEQUENCE [LARGE SCALE GENOMIC DNA]</scope>
    <source>
        <strain evidence="17 18">DOAB 609</strain>
    </source>
</reference>
<dbReference type="NCBIfam" id="NF009284">
    <property type="entry name" value="PRK12644.1"/>
    <property type="match status" value="1"/>
</dbReference>
<feature type="region of interest" description="Disordered" evidence="10">
    <location>
        <begin position="982"/>
        <end position="1003"/>
    </location>
</feature>
<evidence type="ECO:0000259" key="12">
    <source>
        <dbReference type="Pfam" id="PF00361"/>
    </source>
</evidence>
<protein>
    <submittedName>
        <fullName evidence="17">Cation:proton antiporter</fullName>
    </submittedName>
</protein>
<dbReference type="Pfam" id="PF00662">
    <property type="entry name" value="Proton_antipo_N"/>
    <property type="match status" value="1"/>
</dbReference>
<feature type="domain" description="Na+/H+ antiporter MnhB subunit-related protein" evidence="14">
    <location>
        <begin position="846"/>
        <end position="968"/>
    </location>
</feature>
<keyword evidence="6 11" id="KW-1133">Transmembrane helix</keyword>
<feature type="transmembrane region" description="Helical" evidence="11">
    <location>
        <begin position="363"/>
        <end position="386"/>
    </location>
</feature>
<feature type="transmembrane region" description="Helical" evidence="11">
    <location>
        <begin position="747"/>
        <end position="766"/>
    </location>
</feature>
<dbReference type="PANTHER" id="PTHR43373:SF1">
    <property type="entry name" value="NA(+)_H(+) ANTIPORTER SUBUNIT A"/>
    <property type="match status" value="1"/>
</dbReference>
<dbReference type="GO" id="GO:0005886">
    <property type="term" value="C:plasma membrane"/>
    <property type="evidence" value="ECO:0007669"/>
    <property type="project" value="UniProtKB-SubCell"/>
</dbReference>
<evidence type="ECO:0000256" key="9">
    <source>
        <dbReference type="RuleBase" id="RU000320"/>
    </source>
</evidence>
<dbReference type="STRING" id="31965.AWH51_01125"/>
<accession>A0A154UWZ7</accession>
<feature type="transmembrane region" description="Helical" evidence="11">
    <location>
        <begin position="293"/>
        <end position="312"/>
    </location>
</feature>
<dbReference type="InterPro" id="IPR001750">
    <property type="entry name" value="ND/Mrp_TM"/>
</dbReference>
<keyword evidence="4" id="KW-1003">Cell membrane</keyword>
<evidence type="ECO:0000259" key="14">
    <source>
        <dbReference type="Pfam" id="PF04039"/>
    </source>
</evidence>
<dbReference type="Proteomes" id="UP000076218">
    <property type="component" value="Unassembled WGS sequence"/>
</dbReference>
<feature type="transmembrane region" description="Helical" evidence="11">
    <location>
        <begin position="913"/>
        <end position="937"/>
    </location>
</feature>
<evidence type="ECO:0000259" key="15">
    <source>
        <dbReference type="Pfam" id="PF13244"/>
    </source>
</evidence>
<evidence type="ECO:0000313" key="17">
    <source>
        <dbReference type="EMBL" id="KZC93662.1"/>
    </source>
</evidence>
<feature type="domain" description="MrpA C-terminal/MbhE" evidence="16">
    <location>
        <begin position="691"/>
        <end position="765"/>
    </location>
</feature>
<evidence type="ECO:0000256" key="1">
    <source>
        <dbReference type="ARBA" id="ARBA00004651"/>
    </source>
</evidence>
<evidence type="ECO:0000256" key="2">
    <source>
        <dbReference type="ARBA" id="ARBA00022448"/>
    </source>
</evidence>
<dbReference type="Pfam" id="PF04039">
    <property type="entry name" value="MnhB"/>
    <property type="match status" value="1"/>
</dbReference>